<dbReference type="InterPro" id="IPR051532">
    <property type="entry name" value="Ester_Hydrolysis_Enzymes"/>
</dbReference>
<dbReference type="PANTHER" id="PTHR30383">
    <property type="entry name" value="THIOESTERASE 1/PROTEASE 1/LYSOPHOSPHOLIPASE L1"/>
    <property type="match status" value="1"/>
</dbReference>
<gene>
    <name evidence="1" type="ORF">I4W93_017450</name>
</gene>
<reference evidence="1 2" key="2">
    <citation type="submission" date="2021-08" db="EMBL/GenBank/DDBJ databases">
        <title>Rheinheimera aquimaris sp. nov., isolated from seawater of the East Sea in Korea.</title>
        <authorList>
            <person name="Kim K.H."/>
            <person name="Wenting R."/>
            <person name="Kim K.R."/>
            <person name="Jeon C.O."/>
        </authorList>
    </citation>
    <scope>NUCLEOTIDE SEQUENCE [LARGE SCALE GENOMIC DNA]</scope>
    <source>
        <strain evidence="1 2">MA-13</strain>
    </source>
</reference>
<dbReference type="RefSeq" id="WP_205312182.1">
    <property type="nucleotide sequence ID" value="NZ_JAERPS020000007.1"/>
</dbReference>
<protein>
    <submittedName>
        <fullName evidence="1">GDSL-type esterase/lipase family protein</fullName>
    </submittedName>
</protein>
<name>A0ABS7XFS8_9GAMM</name>
<evidence type="ECO:0000313" key="2">
    <source>
        <dbReference type="Proteomes" id="UP000663814"/>
    </source>
</evidence>
<dbReference type="Gene3D" id="3.40.50.1110">
    <property type="entry name" value="SGNH hydrolase"/>
    <property type="match status" value="1"/>
</dbReference>
<reference evidence="1 2" key="1">
    <citation type="submission" date="2020-12" db="EMBL/GenBank/DDBJ databases">
        <authorList>
            <person name="Ruan W."/>
            <person name="Khan S.A."/>
            <person name="Jeon C.O."/>
        </authorList>
    </citation>
    <scope>NUCLEOTIDE SEQUENCE [LARGE SCALE GENOMIC DNA]</scope>
    <source>
        <strain evidence="1 2">MA-13</strain>
    </source>
</reference>
<organism evidence="1 2">
    <name type="scientific">Rheinheimera maricola</name>
    <dbReference type="NCBI Taxonomy" id="2793282"/>
    <lineage>
        <taxon>Bacteria</taxon>
        <taxon>Pseudomonadati</taxon>
        <taxon>Pseudomonadota</taxon>
        <taxon>Gammaproteobacteria</taxon>
        <taxon>Chromatiales</taxon>
        <taxon>Chromatiaceae</taxon>
        <taxon>Rheinheimera</taxon>
    </lineage>
</organism>
<comment type="caution">
    <text evidence="1">The sequence shown here is derived from an EMBL/GenBank/DDBJ whole genome shotgun (WGS) entry which is preliminary data.</text>
</comment>
<sequence length="555" mass="60698">MKQRLFWLIGLLLPLLLLAMLELTLRLAGIGKQLALFIDNPANTHYLLTRPDIIKRYFANGAAAPTVTMEPSFFLQQRPADGIRLVVQGGSTAAGYPYGVGASLAGMLEQRLRRSAGNRSVEVVNTALSAVNSYTLLDLADEIIAIKPDAVLIYAGHNEYLGIMGAGSTYLAAESPAATRWLLKLRRLSTFQLLEGAYQHCCLPGAVETAASDRRTLMARVAQGQHITTDSALYQAGIQQFSQNLALLLAKYQTAGIAVYLATTGSNIADQAPFAGAPLTEQQLSKLAQFQAQIDTGVALKDLDNATERLLGDAPSAHLLYQLGQLYRRGGEAERASQLLLAAKDADSLRFRAPEAINQQIRILAKQYNAKLVDVEAAWRQQSPLGLIGNNLMLEHLHPNVQGYFLLADSFYQALAQQPPLSDWPGKVAAELAWAERPLLPAEEHAAQLRVVTLMADYPFRDTPIAVSFPAAQNMPQQLAQAYIDGKLDWLGMMQQSARYYQQQRDGDMLLKALLIIADALPHDASANRQAAQILQQAGRAQEAGHYQRRAELAH</sequence>
<accession>A0ABS7XFS8</accession>
<dbReference type="SUPFAM" id="SSF52266">
    <property type="entry name" value="SGNH hydrolase"/>
    <property type="match status" value="1"/>
</dbReference>
<dbReference type="InterPro" id="IPR036514">
    <property type="entry name" value="SGNH_hydro_sf"/>
</dbReference>
<keyword evidence="2" id="KW-1185">Reference proteome</keyword>
<proteinExistence type="predicted"/>
<dbReference type="Proteomes" id="UP000663814">
    <property type="component" value="Unassembled WGS sequence"/>
</dbReference>
<evidence type="ECO:0000313" key="1">
    <source>
        <dbReference type="EMBL" id="MBZ9613382.1"/>
    </source>
</evidence>
<dbReference type="PANTHER" id="PTHR30383:SF5">
    <property type="entry name" value="SGNH HYDROLASE-TYPE ESTERASE DOMAIN-CONTAINING PROTEIN"/>
    <property type="match status" value="1"/>
</dbReference>
<dbReference type="EMBL" id="JAERPS020000007">
    <property type="protein sequence ID" value="MBZ9613382.1"/>
    <property type="molecule type" value="Genomic_DNA"/>
</dbReference>